<gene>
    <name evidence="6" type="ORF">F8O03_07445</name>
</gene>
<keyword evidence="2" id="KW-0238">DNA-binding</keyword>
<dbReference type="GO" id="GO:0003700">
    <property type="term" value="F:DNA-binding transcription factor activity"/>
    <property type="evidence" value="ECO:0007669"/>
    <property type="project" value="TreeGrafter"/>
</dbReference>
<dbReference type="GO" id="GO:0003677">
    <property type="term" value="F:DNA binding"/>
    <property type="evidence" value="ECO:0007669"/>
    <property type="project" value="UniProtKB-KW"/>
</dbReference>
<dbReference type="SMART" id="SM00346">
    <property type="entry name" value="HTH_ICLR"/>
    <property type="match status" value="1"/>
</dbReference>
<dbReference type="PROSITE" id="PS51078">
    <property type="entry name" value="ICLR_ED"/>
    <property type="match status" value="1"/>
</dbReference>
<evidence type="ECO:0000313" key="7">
    <source>
        <dbReference type="Proteomes" id="UP000490386"/>
    </source>
</evidence>
<sequence length="264" mass="28143">MAADGANQGLDRAASVLEAITRRGPSRVADIVTETGLSQSTVSRLLTALERLEYVVRDPDAGTYRLGLIFLAMAGSALNEQSVFRHARQPGQQLAAALGLGVNVAIRRGNELYYLCNFEGTLAPKNFTLMGQRSPLHSTALGKCLLAELSGPERRELLPDLEPFTVRTIVDHEALDDAVTAVDRSGYATEREELALGRSCVAAPIRDSGGLIVAAISISGPLSALDLSSRELEIAQRAIEVADSISTGMGYLGPRSSSQLPQRN</sequence>
<dbReference type="PANTHER" id="PTHR30136:SF24">
    <property type="entry name" value="HTH-TYPE TRANSCRIPTIONAL REPRESSOR ALLR"/>
    <property type="match status" value="1"/>
</dbReference>
<dbReference type="InterPro" id="IPR036388">
    <property type="entry name" value="WH-like_DNA-bd_sf"/>
</dbReference>
<dbReference type="Proteomes" id="UP000490386">
    <property type="component" value="Unassembled WGS sequence"/>
</dbReference>
<dbReference type="RefSeq" id="WP_151423315.1">
    <property type="nucleotide sequence ID" value="NZ_WBJX01000002.1"/>
</dbReference>
<feature type="domain" description="HTH iclR-type" evidence="4">
    <location>
        <begin position="7"/>
        <end position="68"/>
    </location>
</feature>
<reference evidence="6 7" key="1">
    <citation type="submission" date="2019-09" db="EMBL/GenBank/DDBJ databases">
        <title>Phylogeny of genus Pseudoclavibacter and closely related genus.</title>
        <authorList>
            <person name="Li Y."/>
        </authorList>
    </citation>
    <scope>NUCLEOTIDE SEQUENCE [LARGE SCALE GENOMIC DNA]</scope>
    <source>
        <strain evidence="6 7">THG-MD12</strain>
    </source>
</reference>
<accession>A0A7J5B2H8</accession>
<dbReference type="Pfam" id="PF09339">
    <property type="entry name" value="HTH_IclR"/>
    <property type="match status" value="1"/>
</dbReference>
<dbReference type="InterPro" id="IPR005471">
    <property type="entry name" value="Tscrpt_reg_IclR_N"/>
</dbReference>
<dbReference type="GO" id="GO:0045892">
    <property type="term" value="P:negative regulation of DNA-templated transcription"/>
    <property type="evidence" value="ECO:0007669"/>
    <property type="project" value="TreeGrafter"/>
</dbReference>
<dbReference type="Pfam" id="PF01614">
    <property type="entry name" value="IclR_C"/>
    <property type="match status" value="1"/>
</dbReference>
<comment type="caution">
    <text evidence="6">The sequence shown here is derived from an EMBL/GenBank/DDBJ whole genome shotgun (WGS) entry which is preliminary data.</text>
</comment>
<evidence type="ECO:0000259" key="4">
    <source>
        <dbReference type="PROSITE" id="PS51077"/>
    </source>
</evidence>
<evidence type="ECO:0000256" key="2">
    <source>
        <dbReference type="ARBA" id="ARBA00023125"/>
    </source>
</evidence>
<dbReference type="InterPro" id="IPR029016">
    <property type="entry name" value="GAF-like_dom_sf"/>
</dbReference>
<keyword evidence="1" id="KW-0805">Transcription regulation</keyword>
<dbReference type="SUPFAM" id="SSF46785">
    <property type="entry name" value="Winged helix' DNA-binding domain"/>
    <property type="match status" value="1"/>
</dbReference>
<dbReference type="PANTHER" id="PTHR30136">
    <property type="entry name" value="HELIX-TURN-HELIX TRANSCRIPTIONAL REGULATOR, ICLR FAMILY"/>
    <property type="match status" value="1"/>
</dbReference>
<dbReference type="SUPFAM" id="SSF55781">
    <property type="entry name" value="GAF domain-like"/>
    <property type="match status" value="1"/>
</dbReference>
<dbReference type="InterPro" id="IPR050707">
    <property type="entry name" value="HTH_MetabolicPath_Reg"/>
</dbReference>
<protein>
    <submittedName>
        <fullName evidence="6">IclR family transcriptional regulator</fullName>
    </submittedName>
</protein>
<name>A0A7J5B2H8_9MICO</name>
<evidence type="ECO:0000313" key="6">
    <source>
        <dbReference type="EMBL" id="KAB1638226.1"/>
    </source>
</evidence>
<proteinExistence type="predicted"/>
<dbReference type="InterPro" id="IPR014757">
    <property type="entry name" value="Tscrpt_reg_IclR_C"/>
</dbReference>
<feature type="domain" description="IclR-ED" evidence="5">
    <location>
        <begin position="69"/>
        <end position="251"/>
    </location>
</feature>
<dbReference type="Gene3D" id="3.30.450.40">
    <property type="match status" value="1"/>
</dbReference>
<dbReference type="EMBL" id="WBJX01000002">
    <property type="protein sequence ID" value="KAB1638226.1"/>
    <property type="molecule type" value="Genomic_DNA"/>
</dbReference>
<evidence type="ECO:0000259" key="5">
    <source>
        <dbReference type="PROSITE" id="PS51078"/>
    </source>
</evidence>
<organism evidence="6 7">
    <name type="scientific">Pseudoclavibacter terrae</name>
    <dbReference type="NCBI Taxonomy" id="1530195"/>
    <lineage>
        <taxon>Bacteria</taxon>
        <taxon>Bacillati</taxon>
        <taxon>Actinomycetota</taxon>
        <taxon>Actinomycetes</taxon>
        <taxon>Micrococcales</taxon>
        <taxon>Microbacteriaceae</taxon>
        <taxon>Pseudoclavibacter</taxon>
    </lineage>
</organism>
<evidence type="ECO:0000256" key="3">
    <source>
        <dbReference type="ARBA" id="ARBA00023163"/>
    </source>
</evidence>
<keyword evidence="3" id="KW-0804">Transcription</keyword>
<dbReference type="Gene3D" id="1.10.10.10">
    <property type="entry name" value="Winged helix-like DNA-binding domain superfamily/Winged helix DNA-binding domain"/>
    <property type="match status" value="1"/>
</dbReference>
<evidence type="ECO:0000256" key="1">
    <source>
        <dbReference type="ARBA" id="ARBA00023015"/>
    </source>
</evidence>
<dbReference type="InterPro" id="IPR036390">
    <property type="entry name" value="WH_DNA-bd_sf"/>
</dbReference>
<dbReference type="OrthoDB" id="4068713at2"/>
<dbReference type="PROSITE" id="PS51077">
    <property type="entry name" value="HTH_ICLR"/>
    <property type="match status" value="1"/>
</dbReference>
<keyword evidence="7" id="KW-1185">Reference proteome</keyword>
<dbReference type="AlphaFoldDB" id="A0A7J5B2H8"/>